<dbReference type="SUPFAM" id="SSF55073">
    <property type="entry name" value="Nucleotide cyclase"/>
    <property type="match status" value="1"/>
</dbReference>
<feature type="coiled-coil region" evidence="1">
    <location>
        <begin position="160"/>
        <end position="187"/>
    </location>
</feature>
<dbReference type="InterPro" id="IPR042463">
    <property type="entry name" value="HNOB_dom_associated_sf"/>
</dbReference>
<dbReference type="InterPro" id="IPR043128">
    <property type="entry name" value="Rev_trsase/Diguanyl_cyclase"/>
</dbReference>
<protein>
    <submittedName>
        <fullName evidence="4">GGDEF domain-containing protein</fullName>
    </submittedName>
</protein>
<dbReference type="EMBL" id="QGKU01000012">
    <property type="protein sequence ID" value="PWR04039.1"/>
    <property type="molecule type" value="Genomic_DNA"/>
</dbReference>
<feature type="compositionally biased region" description="Basic and acidic residues" evidence="2">
    <location>
        <begin position="1"/>
        <end position="11"/>
    </location>
</feature>
<dbReference type="PANTHER" id="PTHR46663">
    <property type="entry name" value="DIGUANYLATE CYCLASE DGCT-RELATED"/>
    <property type="match status" value="1"/>
</dbReference>
<dbReference type="NCBIfam" id="TIGR00254">
    <property type="entry name" value="GGDEF"/>
    <property type="match status" value="1"/>
</dbReference>
<dbReference type="PROSITE" id="PS50887">
    <property type="entry name" value="GGDEF"/>
    <property type="match status" value="1"/>
</dbReference>
<name>A0A2V2LP78_9RHOB</name>
<dbReference type="RefSeq" id="WP_109810268.1">
    <property type="nucleotide sequence ID" value="NZ_QGKU01000012.1"/>
</dbReference>
<dbReference type="Pfam" id="PF00990">
    <property type="entry name" value="GGDEF"/>
    <property type="match status" value="1"/>
</dbReference>
<evidence type="ECO:0000256" key="1">
    <source>
        <dbReference type="SAM" id="Coils"/>
    </source>
</evidence>
<proteinExistence type="predicted"/>
<evidence type="ECO:0000256" key="2">
    <source>
        <dbReference type="SAM" id="MobiDB-lite"/>
    </source>
</evidence>
<dbReference type="OrthoDB" id="9812260at2"/>
<dbReference type="InterPro" id="IPR029787">
    <property type="entry name" value="Nucleotide_cyclase"/>
</dbReference>
<comment type="caution">
    <text evidence="4">The sequence shown here is derived from an EMBL/GenBank/DDBJ whole genome shotgun (WGS) entry which is preliminary data.</text>
</comment>
<keyword evidence="5" id="KW-1185">Reference proteome</keyword>
<reference evidence="4 5" key="1">
    <citation type="submission" date="2018-05" db="EMBL/GenBank/DDBJ databases">
        <title>Rhodobacteraceae gen. nov., sp. nov. isolated from sea water.</title>
        <authorList>
            <person name="Ren Y."/>
        </authorList>
    </citation>
    <scope>NUCLEOTIDE SEQUENCE [LARGE SCALE GENOMIC DNA]</scope>
    <source>
        <strain evidence="4 5">TG-679</strain>
    </source>
</reference>
<accession>A0A2V2LP78</accession>
<dbReference type="SMART" id="SM00267">
    <property type="entry name" value="GGDEF"/>
    <property type="match status" value="1"/>
</dbReference>
<evidence type="ECO:0000313" key="4">
    <source>
        <dbReference type="EMBL" id="PWR04039.1"/>
    </source>
</evidence>
<dbReference type="Gene3D" id="3.30.70.270">
    <property type="match status" value="1"/>
</dbReference>
<sequence length="370" mass="40359">MDQCQRSERGFRAGPTVSTGSGPLTSPVGATLDAPAWDTLMPMHLQLDARGRVRHAGPTMRLLGSGGGLLGRDFFTLFRLRRPHGISDMAGLMHHAGARLQVRFRDPPHTQFKGVAVPAGDGALVNLSFGISIVEAIRTHDLKSRDFAPTDLTVEMLYLLEAKETILEEWRRLNSRLQSARVAAEEQAFTDTLTGLRNRRAMDHVLDRLVRDGHPFGLVHLDLDFFKQVNDTFGHAAGDHVLQVAARAMVDVTRSEDTLVRAGGDEFVLILPGLVDARRLEDLACRLIERLEEPISFEGHQCRISGSAGIAVSHGGGVQPVAVLLDQADRALYASKKEGRGRATVFSVERHDTAHAPSLPDTVEKDAGNA</sequence>
<feature type="domain" description="GGDEF" evidence="3">
    <location>
        <begin position="214"/>
        <end position="348"/>
    </location>
</feature>
<feature type="region of interest" description="Disordered" evidence="2">
    <location>
        <begin position="350"/>
        <end position="370"/>
    </location>
</feature>
<evidence type="ECO:0000313" key="5">
    <source>
        <dbReference type="Proteomes" id="UP000245680"/>
    </source>
</evidence>
<gene>
    <name evidence="4" type="ORF">DKT77_03050</name>
</gene>
<organism evidence="4 5">
    <name type="scientific">Meridianimarinicoccus roseus</name>
    <dbReference type="NCBI Taxonomy" id="2072018"/>
    <lineage>
        <taxon>Bacteria</taxon>
        <taxon>Pseudomonadati</taxon>
        <taxon>Pseudomonadota</taxon>
        <taxon>Alphaproteobacteria</taxon>
        <taxon>Rhodobacterales</taxon>
        <taxon>Paracoccaceae</taxon>
        <taxon>Meridianimarinicoccus</taxon>
    </lineage>
</organism>
<dbReference type="InterPro" id="IPR052163">
    <property type="entry name" value="DGC-Regulatory_Protein"/>
</dbReference>
<dbReference type="Gene3D" id="3.30.450.260">
    <property type="entry name" value="Haem NO binding associated domain"/>
    <property type="match status" value="1"/>
</dbReference>
<dbReference type="CDD" id="cd01949">
    <property type="entry name" value="GGDEF"/>
    <property type="match status" value="1"/>
</dbReference>
<keyword evidence="1" id="KW-0175">Coiled coil</keyword>
<evidence type="ECO:0000259" key="3">
    <source>
        <dbReference type="PROSITE" id="PS50887"/>
    </source>
</evidence>
<dbReference type="Proteomes" id="UP000245680">
    <property type="component" value="Unassembled WGS sequence"/>
</dbReference>
<dbReference type="AlphaFoldDB" id="A0A2V2LP78"/>
<dbReference type="InterPro" id="IPR000160">
    <property type="entry name" value="GGDEF_dom"/>
</dbReference>
<dbReference type="PANTHER" id="PTHR46663:SF4">
    <property type="entry name" value="DIGUANYLATE CYCLASE DGCT-RELATED"/>
    <property type="match status" value="1"/>
</dbReference>
<feature type="region of interest" description="Disordered" evidence="2">
    <location>
        <begin position="1"/>
        <end position="29"/>
    </location>
</feature>